<gene>
    <name evidence="6" type="primary">prmB</name>
    <name evidence="6" type="ORF">Ttaiw_01154</name>
</gene>
<dbReference type="Proteomes" id="UP000317763">
    <property type="component" value="Unassembled WGS sequence"/>
</dbReference>
<evidence type="ECO:0000259" key="5">
    <source>
        <dbReference type="Pfam" id="PF17827"/>
    </source>
</evidence>
<dbReference type="PANTHER" id="PTHR47806:SF1">
    <property type="entry name" value="RIBOSOMAL PROTEIN UL3 GLUTAMINE METHYLTRANSFERASE"/>
    <property type="match status" value="1"/>
</dbReference>
<dbReference type="PROSITE" id="PS00092">
    <property type="entry name" value="N6_MTASE"/>
    <property type="match status" value="1"/>
</dbReference>
<sequence>MIGSNSLTLGALLRAAEERLQQAGVAFGHGTTNARDEAAWLLLWRLGLPLDWDLDAHADDPVNAEQAQAVQALIEERIRTRKPAAYLTGEAWLQGVPFHVNERVIVPRSLIAELIAAAPQADELDPWLSADTCRVLDLCTGNGSLAVLAAMAWPEVTVDASDISPDALAVAQRNVERHGLQDRIRLIRSDGWSAITGRYDLILCNPPYVNRTSMAQLPPEFRAEPALALDGGEDGMDFVRHLLAHALDHMTPDAVLVLEIGHERPHFERAFPTLPVVWLRTSGGDDAVLLITRDALAAAQADLPPDPRSNSR</sequence>
<dbReference type="InterPro" id="IPR017127">
    <property type="entry name" value="Ribosome_uL3_MTase"/>
</dbReference>
<dbReference type="Gene3D" id="1.10.8.10">
    <property type="entry name" value="DNA helicase RuvA subunit, C-terminal domain"/>
    <property type="match status" value="1"/>
</dbReference>
<feature type="domain" description="Methyltransferase small" evidence="4">
    <location>
        <begin position="132"/>
        <end position="213"/>
    </location>
</feature>
<dbReference type="STRING" id="307486.GCA_000807215_01974"/>
<dbReference type="AlphaFoldDB" id="A0A554X971"/>
<organism evidence="6 7">
    <name type="scientific">Tepidimonas taiwanensis</name>
    <dbReference type="NCBI Taxonomy" id="307486"/>
    <lineage>
        <taxon>Bacteria</taxon>
        <taxon>Pseudomonadati</taxon>
        <taxon>Pseudomonadota</taxon>
        <taxon>Betaproteobacteria</taxon>
        <taxon>Burkholderiales</taxon>
        <taxon>Tepidimonas</taxon>
    </lineage>
</organism>
<protein>
    <submittedName>
        <fullName evidence="6">50S ribosomal protein L3 glutamine methyltransferase</fullName>
        <ecNumber evidence="6">2.1.1.298</ecNumber>
    </submittedName>
</protein>
<dbReference type="NCBIfam" id="TIGR00536">
    <property type="entry name" value="hemK_fam"/>
    <property type="match status" value="1"/>
</dbReference>
<keyword evidence="2 6" id="KW-0808">Transferase</keyword>
<name>A0A554X971_9BURK</name>
<dbReference type="GO" id="GO:0003676">
    <property type="term" value="F:nucleic acid binding"/>
    <property type="evidence" value="ECO:0007669"/>
    <property type="project" value="InterPro"/>
</dbReference>
<dbReference type="InterPro" id="IPR004556">
    <property type="entry name" value="HemK-like"/>
</dbReference>
<dbReference type="PANTHER" id="PTHR47806">
    <property type="entry name" value="50S RIBOSOMAL PROTEIN L3 GLUTAMINE METHYLTRANSFERASE"/>
    <property type="match status" value="1"/>
</dbReference>
<dbReference type="InterPro" id="IPR007848">
    <property type="entry name" value="Small_mtfrase_dom"/>
</dbReference>
<evidence type="ECO:0000256" key="2">
    <source>
        <dbReference type="ARBA" id="ARBA00022679"/>
    </source>
</evidence>
<evidence type="ECO:0000313" key="7">
    <source>
        <dbReference type="Proteomes" id="UP000317763"/>
    </source>
</evidence>
<keyword evidence="6" id="KW-0687">Ribonucleoprotein</keyword>
<dbReference type="RefSeq" id="WP_052231786.1">
    <property type="nucleotide sequence ID" value="NZ_CP083911.1"/>
</dbReference>
<evidence type="ECO:0000256" key="3">
    <source>
        <dbReference type="ARBA" id="ARBA00022691"/>
    </source>
</evidence>
<dbReference type="EC" id="2.1.1.298" evidence="6"/>
<dbReference type="CDD" id="cd02440">
    <property type="entry name" value="AdoMet_MTases"/>
    <property type="match status" value="1"/>
</dbReference>
<dbReference type="InterPro" id="IPR040758">
    <property type="entry name" value="PrmC_N"/>
</dbReference>
<accession>A0A554X971</accession>
<comment type="caution">
    <text evidence="6">The sequence shown here is derived from an EMBL/GenBank/DDBJ whole genome shotgun (WGS) entry which is preliminary data.</text>
</comment>
<evidence type="ECO:0000313" key="6">
    <source>
        <dbReference type="EMBL" id="TSE32380.1"/>
    </source>
</evidence>
<dbReference type="SUPFAM" id="SSF53335">
    <property type="entry name" value="S-adenosyl-L-methionine-dependent methyltransferases"/>
    <property type="match status" value="1"/>
</dbReference>
<dbReference type="EMBL" id="VJOM01000010">
    <property type="protein sequence ID" value="TSE32380.1"/>
    <property type="molecule type" value="Genomic_DNA"/>
</dbReference>
<dbReference type="Pfam" id="PF05175">
    <property type="entry name" value="MTS"/>
    <property type="match status" value="1"/>
</dbReference>
<dbReference type="GO" id="GO:0032259">
    <property type="term" value="P:methylation"/>
    <property type="evidence" value="ECO:0007669"/>
    <property type="project" value="UniProtKB-KW"/>
</dbReference>
<keyword evidence="3" id="KW-0949">S-adenosyl-L-methionine</keyword>
<evidence type="ECO:0000256" key="1">
    <source>
        <dbReference type="ARBA" id="ARBA00022603"/>
    </source>
</evidence>
<proteinExistence type="predicted"/>
<dbReference type="InterPro" id="IPR002052">
    <property type="entry name" value="DNA_methylase_N6_adenine_CS"/>
</dbReference>
<dbReference type="PIRSF" id="PIRSF037167">
    <property type="entry name" value="Mtase_YfcB_prd"/>
    <property type="match status" value="1"/>
</dbReference>
<reference evidence="6 7" key="1">
    <citation type="submission" date="2019-07" db="EMBL/GenBank/DDBJ databases">
        <title>Tepidimonas taiwanensis I1-1 draft genome.</title>
        <authorList>
            <person name="Da Costa M.S."/>
            <person name="Froufe H.J.C."/>
            <person name="Egas C."/>
            <person name="Albuquerque L."/>
        </authorList>
    </citation>
    <scope>NUCLEOTIDE SEQUENCE [LARGE SCALE GENOMIC DNA]</scope>
    <source>
        <strain evidence="6 7">I1-1</strain>
    </source>
</reference>
<dbReference type="NCBIfam" id="TIGR03533">
    <property type="entry name" value="L3_gln_methyl"/>
    <property type="match status" value="1"/>
</dbReference>
<dbReference type="GO" id="GO:0005829">
    <property type="term" value="C:cytosol"/>
    <property type="evidence" value="ECO:0007669"/>
    <property type="project" value="TreeGrafter"/>
</dbReference>
<dbReference type="Pfam" id="PF17827">
    <property type="entry name" value="PrmC_N"/>
    <property type="match status" value="1"/>
</dbReference>
<evidence type="ECO:0000259" key="4">
    <source>
        <dbReference type="Pfam" id="PF05175"/>
    </source>
</evidence>
<dbReference type="GO" id="GO:0036009">
    <property type="term" value="F:protein-glutamine N-methyltransferase activity"/>
    <property type="evidence" value="ECO:0007669"/>
    <property type="project" value="InterPro"/>
</dbReference>
<dbReference type="InterPro" id="IPR029063">
    <property type="entry name" value="SAM-dependent_MTases_sf"/>
</dbReference>
<dbReference type="GO" id="GO:0005840">
    <property type="term" value="C:ribosome"/>
    <property type="evidence" value="ECO:0007669"/>
    <property type="project" value="UniProtKB-KW"/>
</dbReference>
<dbReference type="OrthoDB" id="9800643at2"/>
<keyword evidence="7" id="KW-1185">Reference proteome</keyword>
<feature type="domain" description="Release factor glutamine methyltransferase N-terminal" evidence="5">
    <location>
        <begin position="12"/>
        <end position="89"/>
    </location>
</feature>
<keyword evidence="6" id="KW-0689">Ribosomal protein</keyword>
<dbReference type="Gene3D" id="3.40.50.150">
    <property type="entry name" value="Vaccinia Virus protein VP39"/>
    <property type="match status" value="1"/>
</dbReference>
<keyword evidence="1 6" id="KW-0489">Methyltransferase</keyword>